<feature type="signal peptide" evidence="1">
    <location>
        <begin position="1"/>
        <end position="23"/>
    </location>
</feature>
<evidence type="ECO:0000313" key="2">
    <source>
        <dbReference type="EMBL" id="BAX80695.1"/>
    </source>
</evidence>
<evidence type="ECO:0000313" key="3">
    <source>
        <dbReference type="Proteomes" id="UP000218267"/>
    </source>
</evidence>
<proteinExistence type="predicted"/>
<keyword evidence="3" id="KW-1185">Reference proteome</keyword>
<reference evidence="3" key="2">
    <citation type="journal article" date="2020" name="Antonie Van Leeuwenhoek">
        <title>Labilibaculum antarcticum sp. nov., a novel facultative anaerobic, psychrotorelant bacterium isolated from marine sediment of Antarctica.</title>
        <authorList>
            <person name="Watanabe M."/>
            <person name="Kojima H."/>
            <person name="Fukui M."/>
        </authorList>
    </citation>
    <scope>NUCLEOTIDE SEQUENCE [LARGE SCALE GENOMIC DNA]</scope>
    <source>
        <strain evidence="3">SPP2</strain>
    </source>
</reference>
<protein>
    <submittedName>
        <fullName evidence="2">Uncharacterized protein</fullName>
    </submittedName>
</protein>
<feature type="chain" id="PRO_5012733873" evidence="1">
    <location>
        <begin position="24"/>
        <end position="248"/>
    </location>
</feature>
<dbReference type="AlphaFoldDB" id="A0A1Y1CK17"/>
<dbReference type="OrthoDB" id="1117572at2"/>
<organism evidence="2 3">
    <name type="scientific">Labilibaculum antarcticum</name>
    <dbReference type="NCBI Taxonomy" id="1717717"/>
    <lineage>
        <taxon>Bacteria</taxon>
        <taxon>Pseudomonadati</taxon>
        <taxon>Bacteroidota</taxon>
        <taxon>Bacteroidia</taxon>
        <taxon>Marinilabiliales</taxon>
        <taxon>Marinifilaceae</taxon>
        <taxon>Labilibaculum</taxon>
    </lineage>
</organism>
<sequence>MKNLQRLFLLAIFSFCILGNTFAQLTPDVNQPGVVIGAIHQYDVDEHAGSTYTWSVVDVDDNAILASATTYQFTDESIAFSRTIKWNMDGTYYLKAIETITATSCSNFFVIQVDVIGDSYSVQFVSTVTPSSNSIYCADDTALGSPEITLDVKLGATLPADTYYPMNVFYSLDGGTTELSASISNTNMFNLGAVDIGSDKTAPNTTAVTVTLLRIVDKNGVIFTPVAVDKEFGITINPIPGKPTITIL</sequence>
<dbReference type="KEGG" id="mbas:ALGA_2368"/>
<keyword evidence="1" id="KW-0732">Signal</keyword>
<gene>
    <name evidence="2" type="ORF">ALGA_2368</name>
</gene>
<name>A0A1Y1CK17_9BACT</name>
<dbReference type="Proteomes" id="UP000218267">
    <property type="component" value="Chromosome"/>
</dbReference>
<reference evidence="2 3" key="1">
    <citation type="journal article" date="2018" name="Mar. Genomics">
        <title>Complete genome sequence of Marinifilaceae bacterium strain SPP2, isolated from the Antarctic marine sediment.</title>
        <authorList>
            <person name="Watanabe M."/>
            <person name="Kojima H."/>
            <person name="Fukui M."/>
        </authorList>
    </citation>
    <scope>NUCLEOTIDE SEQUENCE [LARGE SCALE GENOMIC DNA]</scope>
    <source>
        <strain evidence="2 3">SPP2</strain>
    </source>
</reference>
<dbReference type="EMBL" id="AP018042">
    <property type="protein sequence ID" value="BAX80695.1"/>
    <property type="molecule type" value="Genomic_DNA"/>
</dbReference>
<evidence type="ECO:0000256" key="1">
    <source>
        <dbReference type="SAM" id="SignalP"/>
    </source>
</evidence>
<accession>A0A1Y1CK17</accession>
<dbReference type="RefSeq" id="WP_096429536.1">
    <property type="nucleotide sequence ID" value="NZ_AP018042.1"/>
</dbReference>